<sequence length="184" mass="19523">MWEGDGMTVRTAPTHALGAERLAAVRALLDAAFDGDFSAADWDHALGGVHAWIEDATGLVAHGAVVQRRVLHRGRSYRIGYVEGVAVRADARRRGLGGAVMDALERVVDGTHRFGALSASDEGAALYRGRGWRVWDGRIAVLGPDGTVPLPEEEGGLLVRPAGGLDLPDPGAPLVFDWRDGDVV</sequence>
<evidence type="ECO:0000313" key="3">
    <source>
        <dbReference type="Proteomes" id="UP001052739"/>
    </source>
</evidence>
<dbReference type="PROSITE" id="PS51186">
    <property type="entry name" value="GNAT"/>
    <property type="match status" value="1"/>
</dbReference>
<protein>
    <submittedName>
        <fullName evidence="2">Aminoglycoside N-acetyltransferase AAC(2')-Ie</fullName>
    </submittedName>
</protein>
<dbReference type="Gene3D" id="3.40.630.30">
    <property type="match status" value="1"/>
</dbReference>
<evidence type="ECO:0000313" key="2">
    <source>
        <dbReference type="EMBL" id="GHI19653.1"/>
    </source>
</evidence>
<dbReference type="InterPro" id="IPR016181">
    <property type="entry name" value="Acyl_CoA_acyltransferase"/>
</dbReference>
<dbReference type="CDD" id="cd04301">
    <property type="entry name" value="NAT_SF"/>
    <property type="match status" value="1"/>
</dbReference>
<dbReference type="RefSeq" id="WP_432015812.1">
    <property type="nucleotide sequence ID" value="NZ_CBDREL010000001.1"/>
</dbReference>
<feature type="domain" description="N-acetyltransferase" evidence="1">
    <location>
        <begin position="7"/>
        <end position="163"/>
    </location>
</feature>
<dbReference type="EMBL" id="BNDW01000004">
    <property type="protein sequence ID" value="GHI19653.1"/>
    <property type="molecule type" value="Genomic_DNA"/>
</dbReference>
<comment type="caution">
    <text evidence="2">The sequence shown here is derived from an EMBL/GenBank/DDBJ whole genome shotgun (WGS) entry which is preliminary data.</text>
</comment>
<reference evidence="2" key="1">
    <citation type="submission" date="2024-05" db="EMBL/GenBank/DDBJ databases">
        <title>Whole genome shotgun sequence of Streptomyces hydrogenans NBRC 13475.</title>
        <authorList>
            <person name="Komaki H."/>
            <person name="Tamura T."/>
        </authorList>
    </citation>
    <scope>NUCLEOTIDE SEQUENCE</scope>
    <source>
        <strain evidence="2">NBRC 13475</strain>
    </source>
</reference>
<organism evidence="2 3">
    <name type="scientific">Streptomyces hydrogenans</name>
    <dbReference type="NCBI Taxonomy" id="1873719"/>
    <lineage>
        <taxon>Bacteria</taxon>
        <taxon>Bacillati</taxon>
        <taxon>Actinomycetota</taxon>
        <taxon>Actinomycetes</taxon>
        <taxon>Kitasatosporales</taxon>
        <taxon>Streptomycetaceae</taxon>
        <taxon>Streptomyces</taxon>
    </lineage>
</organism>
<dbReference type="Proteomes" id="UP001052739">
    <property type="component" value="Unassembled WGS sequence"/>
</dbReference>
<evidence type="ECO:0000259" key="1">
    <source>
        <dbReference type="PROSITE" id="PS51186"/>
    </source>
</evidence>
<proteinExistence type="predicted"/>
<keyword evidence="3" id="KW-1185">Reference proteome</keyword>
<gene>
    <name evidence="2" type="primary">aac</name>
    <name evidence="2" type="ORF">Shyd_10240</name>
</gene>
<accession>A0ABQ3P3R6</accession>
<dbReference type="SUPFAM" id="SSF55729">
    <property type="entry name" value="Acyl-CoA N-acyltransferases (Nat)"/>
    <property type="match status" value="1"/>
</dbReference>
<dbReference type="Pfam" id="PF13527">
    <property type="entry name" value="Acetyltransf_9"/>
    <property type="match status" value="1"/>
</dbReference>
<name>A0ABQ3P3R6_9ACTN</name>
<dbReference type="InterPro" id="IPR000182">
    <property type="entry name" value="GNAT_dom"/>
</dbReference>